<organism evidence="4 5">
    <name type="scientific">Candidatus Coproplasma avicola</name>
    <dbReference type="NCBI Taxonomy" id="2840744"/>
    <lineage>
        <taxon>Bacteria</taxon>
        <taxon>Bacillati</taxon>
        <taxon>Bacillota</taxon>
        <taxon>Clostridia</taxon>
        <taxon>Eubacteriales</taxon>
        <taxon>Candidatus Coproplasma</taxon>
    </lineage>
</organism>
<evidence type="ECO:0000313" key="5">
    <source>
        <dbReference type="Proteomes" id="UP000823913"/>
    </source>
</evidence>
<gene>
    <name evidence="4" type="ORF">IAB94_00495</name>
</gene>
<reference evidence="4" key="1">
    <citation type="submission" date="2020-10" db="EMBL/GenBank/DDBJ databases">
        <authorList>
            <person name="Gilroy R."/>
        </authorList>
    </citation>
    <scope>NUCLEOTIDE SEQUENCE</scope>
    <source>
        <strain evidence="4">ChiW16-3235</strain>
    </source>
</reference>
<keyword evidence="1" id="KW-0409">Iron storage</keyword>
<dbReference type="GO" id="GO:0004322">
    <property type="term" value="F:ferroxidase activity"/>
    <property type="evidence" value="ECO:0007669"/>
    <property type="project" value="TreeGrafter"/>
</dbReference>
<dbReference type="PANTHER" id="PTHR30295:SF0">
    <property type="entry name" value="BACTERIOFERRITIN"/>
    <property type="match status" value="1"/>
</dbReference>
<name>A0A9D1E4R4_9FIRM</name>
<dbReference type="GO" id="GO:0008199">
    <property type="term" value="F:ferric iron binding"/>
    <property type="evidence" value="ECO:0007669"/>
    <property type="project" value="InterPro"/>
</dbReference>
<protein>
    <submittedName>
        <fullName evidence="4">Ferritin-like domain-containing protein</fullName>
    </submittedName>
</protein>
<dbReference type="InterPro" id="IPR012347">
    <property type="entry name" value="Ferritin-like"/>
</dbReference>
<dbReference type="GO" id="GO:0006879">
    <property type="term" value="P:intracellular iron ion homeostasis"/>
    <property type="evidence" value="ECO:0007669"/>
    <property type="project" value="UniProtKB-KW"/>
</dbReference>
<dbReference type="InterPro" id="IPR009078">
    <property type="entry name" value="Ferritin-like_SF"/>
</dbReference>
<dbReference type="GO" id="GO:0020037">
    <property type="term" value="F:heme binding"/>
    <property type="evidence" value="ECO:0007669"/>
    <property type="project" value="TreeGrafter"/>
</dbReference>
<reference evidence="4" key="2">
    <citation type="journal article" date="2021" name="PeerJ">
        <title>Extensive microbial diversity within the chicken gut microbiome revealed by metagenomics and culture.</title>
        <authorList>
            <person name="Gilroy R."/>
            <person name="Ravi A."/>
            <person name="Getino M."/>
            <person name="Pursley I."/>
            <person name="Horton D.L."/>
            <person name="Alikhan N.F."/>
            <person name="Baker D."/>
            <person name="Gharbi K."/>
            <person name="Hall N."/>
            <person name="Watson M."/>
            <person name="Adriaenssens E.M."/>
            <person name="Foster-Nyarko E."/>
            <person name="Jarju S."/>
            <person name="Secka A."/>
            <person name="Antonio M."/>
            <person name="Oren A."/>
            <person name="Chaudhuri R.R."/>
            <person name="La Ragione R."/>
            <person name="Hildebrand F."/>
            <person name="Pallen M.J."/>
        </authorList>
    </citation>
    <scope>NUCLEOTIDE SEQUENCE</scope>
    <source>
        <strain evidence="4">ChiW16-3235</strain>
    </source>
</reference>
<dbReference type="AlphaFoldDB" id="A0A9D1E4R4"/>
<evidence type="ECO:0000256" key="1">
    <source>
        <dbReference type="ARBA" id="ARBA00022434"/>
    </source>
</evidence>
<accession>A0A9D1E4R4</accession>
<dbReference type="EMBL" id="DVHK01000010">
    <property type="protein sequence ID" value="HIR66508.1"/>
    <property type="molecule type" value="Genomic_DNA"/>
</dbReference>
<proteinExistence type="predicted"/>
<feature type="domain" description="Ferritin/DPS" evidence="3">
    <location>
        <begin position="36"/>
        <end position="168"/>
    </location>
</feature>
<evidence type="ECO:0000256" key="2">
    <source>
        <dbReference type="ARBA" id="ARBA00023004"/>
    </source>
</evidence>
<evidence type="ECO:0000259" key="3">
    <source>
        <dbReference type="Pfam" id="PF00210"/>
    </source>
</evidence>
<dbReference type="Proteomes" id="UP000823913">
    <property type="component" value="Unassembled WGS sequence"/>
</dbReference>
<dbReference type="PANTHER" id="PTHR30295">
    <property type="entry name" value="BACTERIOFERRITIN"/>
    <property type="match status" value="1"/>
</dbReference>
<dbReference type="GO" id="GO:0005829">
    <property type="term" value="C:cytosol"/>
    <property type="evidence" value="ECO:0007669"/>
    <property type="project" value="TreeGrafter"/>
</dbReference>
<dbReference type="InterPro" id="IPR008331">
    <property type="entry name" value="Ferritin_DPS_dom"/>
</dbReference>
<comment type="caution">
    <text evidence="4">The sequence shown here is derived from an EMBL/GenBank/DDBJ whole genome shotgun (WGS) entry which is preliminary data.</text>
</comment>
<dbReference type="Gene3D" id="1.20.1260.10">
    <property type="match status" value="2"/>
</dbReference>
<sequence length="173" mass="19186">MPKPLIADKPYPSLEGICPDCRALRIISPAYASSTGELNAILQYNYHAVMFDGKGLNEYAELIDSIAVAEMLHLKILGKLICALGAQPVYTACPPAGFNFYSAKFVSYSRSLKNMVEDDLLAERHAVMSYAHMLDHLRNDRVKEVIARILEDEKLHLQAFGDLLAKMECPKGG</sequence>
<dbReference type="Pfam" id="PF00210">
    <property type="entry name" value="Ferritin"/>
    <property type="match status" value="1"/>
</dbReference>
<evidence type="ECO:0000313" key="4">
    <source>
        <dbReference type="EMBL" id="HIR66508.1"/>
    </source>
</evidence>
<dbReference type="SUPFAM" id="SSF47240">
    <property type="entry name" value="Ferritin-like"/>
    <property type="match status" value="1"/>
</dbReference>
<keyword evidence="2" id="KW-0408">Iron</keyword>